<evidence type="ECO:0000259" key="7">
    <source>
        <dbReference type="PROSITE" id="PS50850"/>
    </source>
</evidence>
<keyword evidence="4 6" id="KW-1133">Transmembrane helix</keyword>
<dbReference type="InterPro" id="IPR020846">
    <property type="entry name" value="MFS_dom"/>
</dbReference>
<feature type="transmembrane region" description="Helical" evidence="6">
    <location>
        <begin position="91"/>
        <end position="109"/>
    </location>
</feature>
<feature type="transmembrane region" description="Helical" evidence="6">
    <location>
        <begin position="61"/>
        <end position="79"/>
    </location>
</feature>
<sequence length="474" mass="51587">MTCSLMPAMICSYMLQYLDKTTLGYAAVTGIRQDTVSENATFGSPVYDPEKENNNLSGQDYAWASSMFYFGYMAASYPMSFGFAKFPIARFLGVTMVIWAIVLCCHAAASNFASLMALRFLLGVSESAISPGFSLLTGMWYAPEEHASRHAIWFSGNGIATLFGSLLAYGIGHARSGIAPWRLIFIIFGVITLAWSFVILFFLPSDPSTAKFLTDEERAFAVSRAQRAQATSQTGKYEWSQVWEALADLKTWLLFLYAFLGSLPNGCITNFGSIIIQGLGFTTVTTLLLNMPMAAFQLISVFGAAYAVTKIKNSRSITVAILNAISLVGVILIRQLPSTNRVGHLIGLYLLVVFAGGFPITLSLVSSNVGGFTKRGTVTALIFVGYCAGNIAGPQLFLETEAPSYTTAFVTLLVCLCLSTADMLGLAAFFHWRNVARDNKYGAPVATEDAPAVNGARAKPDITDWKNKNYRYYP</sequence>
<dbReference type="PANTHER" id="PTHR43791:SF103">
    <property type="entry name" value="MAJOR FACILITATOR SUPERFAMILY (MFS) PROFILE DOMAIN-CONTAINING PROTEIN-RELATED"/>
    <property type="match status" value="1"/>
</dbReference>
<reference evidence="9" key="1">
    <citation type="submission" date="2019-06" db="EMBL/GenBank/DDBJ databases">
        <authorList>
            <person name="Broberg M."/>
        </authorList>
    </citation>
    <scope>NUCLEOTIDE SEQUENCE [LARGE SCALE GENOMIC DNA]</scope>
</reference>
<dbReference type="GO" id="GO:0022857">
    <property type="term" value="F:transmembrane transporter activity"/>
    <property type="evidence" value="ECO:0007669"/>
    <property type="project" value="InterPro"/>
</dbReference>
<keyword evidence="9" id="KW-1185">Reference proteome</keyword>
<dbReference type="OrthoDB" id="6730379at2759"/>
<dbReference type="PANTHER" id="PTHR43791">
    <property type="entry name" value="PERMEASE-RELATED"/>
    <property type="match status" value="1"/>
</dbReference>
<dbReference type="InterPro" id="IPR036259">
    <property type="entry name" value="MFS_trans_sf"/>
</dbReference>
<evidence type="ECO:0000313" key="9">
    <source>
        <dbReference type="Proteomes" id="UP000754883"/>
    </source>
</evidence>
<comment type="caution">
    <text evidence="8">The sequence shown here is derived from an EMBL/GenBank/DDBJ whole genome shotgun (WGS) entry which is preliminary data.</text>
</comment>
<protein>
    <recommendedName>
        <fullName evidence="7">Major facilitator superfamily (MFS) profile domain-containing protein</fullName>
    </recommendedName>
</protein>
<feature type="transmembrane region" description="Helical" evidence="6">
    <location>
        <begin position="151"/>
        <end position="171"/>
    </location>
</feature>
<feature type="transmembrane region" description="Helical" evidence="6">
    <location>
        <begin position="409"/>
        <end position="430"/>
    </location>
</feature>
<feature type="transmembrane region" description="Helical" evidence="6">
    <location>
        <begin position="288"/>
        <end position="309"/>
    </location>
</feature>
<dbReference type="SUPFAM" id="SSF103473">
    <property type="entry name" value="MFS general substrate transporter"/>
    <property type="match status" value="1"/>
</dbReference>
<feature type="domain" description="Major facilitator superfamily (MFS) profile" evidence="7">
    <location>
        <begin position="5"/>
        <end position="437"/>
    </location>
</feature>
<dbReference type="Gene3D" id="1.20.1250.20">
    <property type="entry name" value="MFS general substrate transporter like domains"/>
    <property type="match status" value="1"/>
</dbReference>
<dbReference type="InterPro" id="IPR011701">
    <property type="entry name" value="MFS"/>
</dbReference>
<evidence type="ECO:0000256" key="3">
    <source>
        <dbReference type="ARBA" id="ARBA00022692"/>
    </source>
</evidence>
<dbReference type="EMBL" id="CABFNO020001327">
    <property type="protein sequence ID" value="CAG9981834.1"/>
    <property type="molecule type" value="Genomic_DNA"/>
</dbReference>
<feature type="transmembrane region" description="Helical" evidence="6">
    <location>
        <begin position="342"/>
        <end position="365"/>
    </location>
</feature>
<gene>
    <name evidence="8" type="ORF">CBYS24578_00017458</name>
</gene>
<accession>A0A9N9XWG1</accession>
<evidence type="ECO:0000313" key="8">
    <source>
        <dbReference type="EMBL" id="CAG9981834.1"/>
    </source>
</evidence>
<evidence type="ECO:0000256" key="2">
    <source>
        <dbReference type="ARBA" id="ARBA00022448"/>
    </source>
</evidence>
<dbReference type="Pfam" id="PF07690">
    <property type="entry name" value="MFS_1"/>
    <property type="match status" value="1"/>
</dbReference>
<dbReference type="GO" id="GO:0016020">
    <property type="term" value="C:membrane"/>
    <property type="evidence" value="ECO:0007669"/>
    <property type="project" value="UniProtKB-SubCell"/>
</dbReference>
<comment type="subcellular location">
    <subcellularLocation>
        <location evidence="1">Membrane</location>
        <topology evidence="1">Multi-pass membrane protein</topology>
    </subcellularLocation>
</comment>
<dbReference type="PROSITE" id="PS50850">
    <property type="entry name" value="MFS"/>
    <property type="match status" value="1"/>
</dbReference>
<keyword evidence="5 6" id="KW-0472">Membrane</keyword>
<name>A0A9N9XWG1_9HYPO</name>
<feature type="transmembrane region" description="Helical" evidence="6">
    <location>
        <begin position="377"/>
        <end position="397"/>
    </location>
</feature>
<evidence type="ECO:0000256" key="1">
    <source>
        <dbReference type="ARBA" id="ARBA00004141"/>
    </source>
</evidence>
<keyword evidence="3 6" id="KW-0812">Transmembrane</keyword>
<keyword evidence="2" id="KW-0813">Transport</keyword>
<dbReference type="Proteomes" id="UP000754883">
    <property type="component" value="Unassembled WGS sequence"/>
</dbReference>
<feature type="transmembrane region" description="Helical" evidence="6">
    <location>
        <begin position="183"/>
        <end position="203"/>
    </location>
</feature>
<reference evidence="8 9" key="2">
    <citation type="submission" date="2021-10" db="EMBL/GenBank/DDBJ databases">
        <authorList>
            <person name="Piombo E."/>
        </authorList>
    </citation>
    <scope>NUCLEOTIDE SEQUENCE [LARGE SCALE GENOMIC DNA]</scope>
</reference>
<feature type="transmembrane region" description="Helical" evidence="6">
    <location>
        <begin position="254"/>
        <end position="276"/>
    </location>
</feature>
<evidence type="ECO:0000256" key="5">
    <source>
        <dbReference type="ARBA" id="ARBA00023136"/>
    </source>
</evidence>
<evidence type="ECO:0000256" key="6">
    <source>
        <dbReference type="SAM" id="Phobius"/>
    </source>
</evidence>
<dbReference type="AlphaFoldDB" id="A0A9N9XWG1"/>
<proteinExistence type="predicted"/>
<evidence type="ECO:0000256" key="4">
    <source>
        <dbReference type="ARBA" id="ARBA00022989"/>
    </source>
</evidence>
<feature type="transmembrane region" description="Helical" evidence="6">
    <location>
        <begin position="121"/>
        <end position="142"/>
    </location>
</feature>
<feature type="transmembrane region" description="Helical" evidence="6">
    <location>
        <begin position="316"/>
        <end position="336"/>
    </location>
</feature>
<organism evidence="8 9">
    <name type="scientific">Clonostachys byssicola</name>
    <dbReference type="NCBI Taxonomy" id="160290"/>
    <lineage>
        <taxon>Eukaryota</taxon>
        <taxon>Fungi</taxon>
        <taxon>Dikarya</taxon>
        <taxon>Ascomycota</taxon>
        <taxon>Pezizomycotina</taxon>
        <taxon>Sordariomycetes</taxon>
        <taxon>Hypocreomycetidae</taxon>
        <taxon>Hypocreales</taxon>
        <taxon>Bionectriaceae</taxon>
        <taxon>Clonostachys</taxon>
    </lineage>
</organism>